<reference evidence="2" key="1">
    <citation type="journal article" date="2022" name="bioRxiv">
        <title>Sequencing and chromosome-scale assembly of the giantPleurodeles waltlgenome.</title>
        <authorList>
            <person name="Brown T."/>
            <person name="Elewa A."/>
            <person name="Iarovenko S."/>
            <person name="Subramanian E."/>
            <person name="Araus A.J."/>
            <person name="Petzold A."/>
            <person name="Susuki M."/>
            <person name="Suzuki K.-i.T."/>
            <person name="Hayashi T."/>
            <person name="Toyoda A."/>
            <person name="Oliveira C."/>
            <person name="Osipova E."/>
            <person name="Leigh N.D."/>
            <person name="Simon A."/>
            <person name="Yun M.H."/>
        </authorList>
    </citation>
    <scope>NUCLEOTIDE SEQUENCE</scope>
    <source>
        <strain evidence="2">20211129_DDA</strain>
        <tissue evidence="2">Liver</tissue>
    </source>
</reference>
<dbReference type="AlphaFoldDB" id="A0AAV7MHC0"/>
<name>A0AAV7MHC0_PLEWA</name>
<feature type="region of interest" description="Disordered" evidence="1">
    <location>
        <begin position="55"/>
        <end position="152"/>
    </location>
</feature>
<protein>
    <submittedName>
        <fullName evidence="2">Uncharacterized protein</fullName>
    </submittedName>
</protein>
<dbReference type="Proteomes" id="UP001066276">
    <property type="component" value="Chromosome 9"/>
</dbReference>
<feature type="compositionally biased region" description="Polar residues" evidence="1">
    <location>
        <begin position="59"/>
        <end position="77"/>
    </location>
</feature>
<dbReference type="EMBL" id="JANPWB010000013">
    <property type="protein sequence ID" value="KAJ1103170.1"/>
    <property type="molecule type" value="Genomic_DNA"/>
</dbReference>
<comment type="caution">
    <text evidence="2">The sequence shown here is derived from an EMBL/GenBank/DDBJ whole genome shotgun (WGS) entry which is preliminary data.</text>
</comment>
<sequence>MNGGSGPAALVMSRGALDAGVCDTVNQALAQSIRPIKHHLIGFAEQQGWVAPSGAQAITEPSLSGSSQALKQGNNPHATDFESLIRTVVRDHDYNAASSQKSKSKEDLVSSSSDHSSDQGEDPPPRKHKKKSHHEEEPIPAPKVLTFEPEDIAHPDVPYSCLQLKWTAM</sequence>
<evidence type="ECO:0000313" key="2">
    <source>
        <dbReference type="EMBL" id="KAJ1103170.1"/>
    </source>
</evidence>
<evidence type="ECO:0000313" key="3">
    <source>
        <dbReference type="Proteomes" id="UP001066276"/>
    </source>
</evidence>
<gene>
    <name evidence="2" type="ORF">NDU88_000597</name>
</gene>
<keyword evidence="3" id="KW-1185">Reference proteome</keyword>
<accession>A0AAV7MHC0</accession>
<organism evidence="2 3">
    <name type="scientific">Pleurodeles waltl</name>
    <name type="common">Iberian ribbed newt</name>
    <dbReference type="NCBI Taxonomy" id="8319"/>
    <lineage>
        <taxon>Eukaryota</taxon>
        <taxon>Metazoa</taxon>
        <taxon>Chordata</taxon>
        <taxon>Craniata</taxon>
        <taxon>Vertebrata</taxon>
        <taxon>Euteleostomi</taxon>
        <taxon>Amphibia</taxon>
        <taxon>Batrachia</taxon>
        <taxon>Caudata</taxon>
        <taxon>Salamandroidea</taxon>
        <taxon>Salamandridae</taxon>
        <taxon>Pleurodelinae</taxon>
        <taxon>Pleurodeles</taxon>
    </lineage>
</organism>
<proteinExistence type="predicted"/>
<evidence type="ECO:0000256" key="1">
    <source>
        <dbReference type="SAM" id="MobiDB-lite"/>
    </source>
</evidence>